<dbReference type="AlphaFoldDB" id="A0A916BH72"/>
<evidence type="ECO:0000313" key="4">
    <source>
        <dbReference type="Proteomes" id="UP000675882"/>
    </source>
</evidence>
<feature type="compositionally biased region" description="Polar residues" evidence="1">
    <location>
        <begin position="468"/>
        <end position="481"/>
    </location>
</feature>
<feature type="compositionally biased region" description="Polar residues" evidence="1">
    <location>
        <begin position="503"/>
        <end position="529"/>
    </location>
</feature>
<feature type="region of interest" description="Disordered" evidence="1">
    <location>
        <begin position="468"/>
        <end position="537"/>
    </location>
</feature>
<evidence type="ECO:0000259" key="2">
    <source>
        <dbReference type="Pfam" id="PF12307"/>
    </source>
</evidence>
<keyword evidence="4" id="KW-1185">Reference proteome</keyword>
<gene>
    <name evidence="3" type="ORF">NTGZN8_370007</name>
</gene>
<dbReference type="InterPro" id="IPR022081">
    <property type="entry name" value="DUF3631"/>
</dbReference>
<feature type="domain" description="DUF3631" evidence="2">
    <location>
        <begin position="280"/>
        <end position="460"/>
    </location>
</feature>
<dbReference type="Pfam" id="PF12307">
    <property type="entry name" value="DUF3631"/>
    <property type="match status" value="1"/>
</dbReference>
<proteinExistence type="predicted"/>
<name>A0A916BH72_9PROT</name>
<evidence type="ECO:0000313" key="3">
    <source>
        <dbReference type="EMBL" id="CAE6727694.1"/>
    </source>
</evidence>
<organism evidence="3 4">
    <name type="scientific">Candidatus Nitrotoga fabula</name>
    <dbReference type="NCBI Taxonomy" id="2182327"/>
    <lineage>
        <taxon>Bacteria</taxon>
        <taxon>Pseudomonadati</taxon>
        <taxon>Pseudomonadota</taxon>
        <taxon>Betaproteobacteria</taxon>
        <taxon>Nitrosomonadales</taxon>
        <taxon>Gallionellaceae</taxon>
        <taxon>Candidatus Nitrotoga</taxon>
    </lineage>
</organism>
<protein>
    <recommendedName>
        <fullName evidence="2">DUF3631 domain-containing protein</fullName>
    </recommendedName>
</protein>
<dbReference type="RefSeq" id="WP_213036386.1">
    <property type="nucleotide sequence ID" value="NZ_CAJNBL010000031.1"/>
</dbReference>
<comment type="caution">
    <text evidence="3">The sequence shown here is derived from an EMBL/GenBank/DDBJ whole genome shotgun (WGS) entry which is preliminary data.</text>
</comment>
<evidence type="ECO:0000256" key="1">
    <source>
        <dbReference type="SAM" id="MobiDB-lite"/>
    </source>
</evidence>
<reference evidence="3" key="1">
    <citation type="submission" date="2021-02" db="EMBL/GenBank/DDBJ databases">
        <authorList>
            <person name="Han P."/>
        </authorList>
    </citation>
    <scope>NUCLEOTIDE SEQUENCE</scope>
    <source>
        <strain evidence="3">Candidatus Nitrotoga sp. ZN8</strain>
    </source>
</reference>
<dbReference type="EMBL" id="CAJNBL010000031">
    <property type="protein sequence ID" value="CAE6727694.1"/>
    <property type="molecule type" value="Genomic_DNA"/>
</dbReference>
<dbReference type="Proteomes" id="UP000675882">
    <property type="component" value="Unassembled WGS sequence"/>
</dbReference>
<accession>A0A916BH72</accession>
<sequence length="561" mass="61665">MDSIERGRAILDQIAKANLPKTDTAGSDVSVLNSAGDTNTAPETQKTIVEPTGADIERLALLDDLQYALQRTEQAKAWNISVTVLDKLVKNARSSKKESSQLPFKEVGPWPDPIDPAQLLDEVAGTIQRFIVLDDEQAFAAALWITQTWFIDVLQVAPLALINAPEKACGKSQLLDVMGRMSAKPISAANSSTAFMFRAVEKWTPTVLIDEADTFIKENEELKGLINAGHTRAQAYVGRVVGDNHEPSMFNVWGPKALAGIQLEKHLPDATMSRGIIFNLRRKRPHETVGRLRHAELWLFSDIAAKLARFALDYSQQVRDARPDIPEALSDRDQDNWSGLLAIADCAGGEWPDKARAAALKLSGAGDKPVSTGNELLEDIRQVFADKKINRISTADLITALCEDEEAPWLTYYRGNPITARQLARQLKAYGIESKTIRMNAYTTQKGFEKLQFDDAFSRYLDIHLTTPQNLPSQGNISPEANNHGGLSVTDNPSHIRNMPLGNPSQHQTPPKNVTDNPSQNSIRNTSATLEPPSSLGCYSVTDKTPIFGRGEEGIVSEVLL</sequence>